<gene>
    <name evidence="1" type="ORF">GGU10DRAFT_368824</name>
</gene>
<reference evidence="1" key="1">
    <citation type="submission" date="2022-08" db="EMBL/GenBank/DDBJ databases">
        <authorList>
            <consortium name="DOE Joint Genome Institute"/>
            <person name="Min B."/>
            <person name="Riley R."/>
            <person name="Sierra-Patev S."/>
            <person name="Naranjo-Ortiz M."/>
            <person name="Looney B."/>
            <person name="Konkel Z."/>
            <person name="Slot J.C."/>
            <person name="Sakamoto Y."/>
            <person name="Steenwyk J.L."/>
            <person name="Rokas A."/>
            <person name="Carro J."/>
            <person name="Camarero S."/>
            <person name="Ferreira P."/>
            <person name="Molpeceres G."/>
            <person name="Ruiz-Duenas F.J."/>
            <person name="Serrano A."/>
            <person name="Henrissat B."/>
            <person name="Drula E."/>
            <person name="Hughes K.W."/>
            <person name="Mata J.L."/>
            <person name="Ishikawa N.K."/>
            <person name="Vargas-Isla R."/>
            <person name="Ushijima S."/>
            <person name="Smith C.A."/>
            <person name="Ahrendt S."/>
            <person name="Andreopoulos W."/>
            <person name="He G."/>
            <person name="Labutti K."/>
            <person name="Lipzen A."/>
            <person name="Ng V."/>
            <person name="Sandor L."/>
            <person name="Barry K."/>
            <person name="Martinez A.T."/>
            <person name="Xiao Y."/>
            <person name="Gibbons J.G."/>
            <person name="Terashima K."/>
            <person name="Hibbett D.S."/>
            <person name="Grigoriev I.V."/>
        </authorList>
    </citation>
    <scope>NUCLEOTIDE SEQUENCE</scope>
    <source>
        <strain evidence="1">TFB10291</strain>
    </source>
</reference>
<accession>A0AA38KKS5</accession>
<dbReference type="AlphaFoldDB" id="A0AA38KKS5"/>
<proteinExistence type="predicted"/>
<evidence type="ECO:0000313" key="2">
    <source>
        <dbReference type="Proteomes" id="UP001163798"/>
    </source>
</evidence>
<dbReference type="EMBL" id="MU793670">
    <property type="protein sequence ID" value="KAJ3780704.1"/>
    <property type="molecule type" value="Genomic_DNA"/>
</dbReference>
<sequence>MSVRITHELPASVAELDDDEASVVAPAPAEDVPSVEVVPFGTQVRWRKTLTPDFFFFTNPQAFSASVAALTAMVRVMMNRNELMLAKNFITDRRLFRRCACVFVDVIEDQPEEYSSNHELVLYLSRWASFSNADSTSVHAQSNTELLNTLHSGTVPRMYGIRRSCEESREREQSDNTYIKMHRSFQRRCFRATDSRRTHKS</sequence>
<name>A0AA38KKS5_9AGAR</name>
<keyword evidence="2" id="KW-1185">Reference proteome</keyword>
<comment type="caution">
    <text evidence="1">The sequence shown here is derived from an EMBL/GenBank/DDBJ whole genome shotgun (WGS) entry which is preliminary data.</text>
</comment>
<evidence type="ECO:0000313" key="1">
    <source>
        <dbReference type="EMBL" id="KAJ3780704.1"/>
    </source>
</evidence>
<organism evidence="1 2">
    <name type="scientific">Lentinula aff. detonsa</name>
    <dbReference type="NCBI Taxonomy" id="2804958"/>
    <lineage>
        <taxon>Eukaryota</taxon>
        <taxon>Fungi</taxon>
        <taxon>Dikarya</taxon>
        <taxon>Basidiomycota</taxon>
        <taxon>Agaricomycotina</taxon>
        <taxon>Agaricomycetes</taxon>
        <taxon>Agaricomycetidae</taxon>
        <taxon>Agaricales</taxon>
        <taxon>Marasmiineae</taxon>
        <taxon>Omphalotaceae</taxon>
        <taxon>Lentinula</taxon>
    </lineage>
</organism>
<protein>
    <submittedName>
        <fullName evidence="1">Uncharacterized protein</fullName>
    </submittedName>
</protein>
<dbReference type="Proteomes" id="UP001163798">
    <property type="component" value="Unassembled WGS sequence"/>
</dbReference>